<dbReference type="PANTHER" id="PTHR43331:SF1">
    <property type="entry name" value="HOMOSERINE DEHYDROGENASE"/>
    <property type="match status" value="1"/>
</dbReference>
<dbReference type="RefSeq" id="WP_065161449.1">
    <property type="nucleotide sequence ID" value="NZ_BLKX01000001.1"/>
</dbReference>
<evidence type="ECO:0000256" key="7">
    <source>
        <dbReference type="ARBA" id="ARBA00022605"/>
    </source>
</evidence>
<dbReference type="SUPFAM" id="SSF51735">
    <property type="entry name" value="NAD(P)-binding Rossmann-fold domains"/>
    <property type="match status" value="1"/>
</dbReference>
<keyword evidence="9 16" id="KW-0521">NADP</keyword>
<dbReference type="PROSITE" id="PS51671">
    <property type="entry name" value="ACT"/>
    <property type="match status" value="1"/>
</dbReference>
<evidence type="ECO:0000256" key="1">
    <source>
        <dbReference type="ARBA" id="ARBA00001920"/>
    </source>
</evidence>
<keyword evidence="10 16" id="KW-0560">Oxidoreductase</keyword>
<comment type="pathway">
    <text evidence="2 16">Amino-acid biosynthesis; L-threonine biosynthesis; L-threonine from L-aspartate: step 3/5.</text>
</comment>
<evidence type="ECO:0000256" key="8">
    <source>
        <dbReference type="ARBA" id="ARBA00022697"/>
    </source>
</evidence>
<dbReference type="PROSITE" id="PS01042">
    <property type="entry name" value="HOMOSER_DHGENASE"/>
    <property type="match status" value="1"/>
</dbReference>
<evidence type="ECO:0000256" key="9">
    <source>
        <dbReference type="ARBA" id="ARBA00022857"/>
    </source>
</evidence>
<dbReference type="InterPro" id="IPR005106">
    <property type="entry name" value="Asp/hSer_DH_NAD-bd"/>
</dbReference>
<comment type="pathway">
    <text evidence="3 16">Amino-acid biosynthesis; L-methionine biosynthesis via de novo pathway; L-homoserine from L-aspartate: step 3/3.</text>
</comment>
<keyword evidence="8 16" id="KW-0791">Threonine biosynthesis</keyword>
<evidence type="ECO:0000256" key="14">
    <source>
        <dbReference type="ARBA" id="ARBA00048841"/>
    </source>
</evidence>
<dbReference type="Proteomes" id="UP000465240">
    <property type="component" value="Unassembled WGS sequence"/>
</dbReference>
<comment type="cofactor">
    <cofactor evidence="1">
        <name>a metal cation</name>
        <dbReference type="ChEBI" id="CHEBI:25213"/>
    </cofactor>
</comment>
<dbReference type="Pfam" id="PF03447">
    <property type="entry name" value="NAD_binding_3"/>
    <property type="match status" value="1"/>
</dbReference>
<dbReference type="SUPFAM" id="SSF55347">
    <property type="entry name" value="Glyceraldehyde-3-phosphate dehydrogenase-like, C-terminal domain"/>
    <property type="match status" value="1"/>
</dbReference>
<proteinExistence type="inferred from homology"/>
<evidence type="ECO:0000256" key="10">
    <source>
        <dbReference type="ARBA" id="ARBA00023002"/>
    </source>
</evidence>
<dbReference type="Gene3D" id="3.30.360.10">
    <property type="entry name" value="Dihydrodipicolinate Reductase, domain 2"/>
    <property type="match status" value="1"/>
</dbReference>
<evidence type="ECO:0000256" key="17">
    <source>
        <dbReference type="RuleBase" id="RU004171"/>
    </source>
</evidence>
<evidence type="ECO:0000256" key="11">
    <source>
        <dbReference type="ARBA" id="ARBA00023053"/>
    </source>
</evidence>
<comment type="similarity">
    <text evidence="4 17">Belongs to the homoserine dehydrogenase family.</text>
</comment>
<evidence type="ECO:0000256" key="13">
    <source>
        <dbReference type="ARBA" id="ARBA00044930"/>
    </source>
</evidence>
<evidence type="ECO:0000313" key="19">
    <source>
        <dbReference type="EMBL" id="GFG80753.1"/>
    </source>
</evidence>
<evidence type="ECO:0000256" key="5">
    <source>
        <dbReference type="ARBA" id="ARBA00013213"/>
    </source>
</evidence>
<evidence type="ECO:0000256" key="16">
    <source>
        <dbReference type="RuleBase" id="RU000579"/>
    </source>
</evidence>
<dbReference type="Gene3D" id="3.40.50.720">
    <property type="entry name" value="NAD(P)-binding Rossmann-like Domain"/>
    <property type="match status" value="1"/>
</dbReference>
<evidence type="ECO:0000256" key="6">
    <source>
        <dbReference type="ARBA" id="ARBA00013376"/>
    </source>
</evidence>
<dbReference type="InterPro" id="IPR016204">
    <property type="entry name" value="HDH"/>
</dbReference>
<comment type="catalytic activity">
    <reaction evidence="15">
        <text>L-homoserine + NAD(+) = L-aspartate 4-semialdehyde + NADH + H(+)</text>
        <dbReference type="Rhea" id="RHEA:15757"/>
        <dbReference type="ChEBI" id="CHEBI:15378"/>
        <dbReference type="ChEBI" id="CHEBI:57476"/>
        <dbReference type="ChEBI" id="CHEBI:57540"/>
        <dbReference type="ChEBI" id="CHEBI:57945"/>
        <dbReference type="ChEBI" id="CHEBI:537519"/>
        <dbReference type="EC" id="1.1.1.3"/>
    </reaction>
    <physiologicalReaction direction="right-to-left" evidence="15">
        <dbReference type="Rhea" id="RHEA:15759"/>
    </physiologicalReaction>
</comment>
<evidence type="ECO:0000256" key="3">
    <source>
        <dbReference type="ARBA" id="ARBA00005062"/>
    </source>
</evidence>
<dbReference type="Pfam" id="PF00742">
    <property type="entry name" value="Homoserine_dh"/>
    <property type="match status" value="1"/>
</dbReference>
<evidence type="ECO:0000256" key="2">
    <source>
        <dbReference type="ARBA" id="ARBA00005056"/>
    </source>
</evidence>
<comment type="catalytic activity">
    <reaction evidence="14">
        <text>L-homoserine + NADP(+) = L-aspartate 4-semialdehyde + NADPH + H(+)</text>
        <dbReference type="Rhea" id="RHEA:15761"/>
        <dbReference type="ChEBI" id="CHEBI:15378"/>
        <dbReference type="ChEBI" id="CHEBI:57476"/>
        <dbReference type="ChEBI" id="CHEBI:57783"/>
        <dbReference type="ChEBI" id="CHEBI:58349"/>
        <dbReference type="ChEBI" id="CHEBI:537519"/>
        <dbReference type="EC" id="1.1.1.3"/>
    </reaction>
    <physiologicalReaction direction="right-to-left" evidence="14">
        <dbReference type="Rhea" id="RHEA:15763"/>
    </physiologicalReaction>
</comment>
<dbReference type="SUPFAM" id="SSF55021">
    <property type="entry name" value="ACT-like"/>
    <property type="match status" value="1"/>
</dbReference>
<keyword evidence="7 16" id="KW-0028">Amino-acid biosynthesis</keyword>
<evidence type="ECO:0000256" key="12">
    <source>
        <dbReference type="ARBA" id="ARBA00023167"/>
    </source>
</evidence>
<dbReference type="InterPro" id="IPR045865">
    <property type="entry name" value="ACT-like_dom_sf"/>
</dbReference>
<dbReference type="PANTHER" id="PTHR43331">
    <property type="entry name" value="HOMOSERINE DEHYDROGENASE"/>
    <property type="match status" value="1"/>
</dbReference>
<feature type="domain" description="ACT" evidence="18">
    <location>
        <begin position="359"/>
        <end position="438"/>
    </location>
</feature>
<keyword evidence="11" id="KW-0915">Sodium</keyword>
<dbReference type="InterPro" id="IPR002912">
    <property type="entry name" value="ACT_dom"/>
</dbReference>
<protein>
    <recommendedName>
        <fullName evidence="6 16">Homoserine dehydrogenase</fullName>
        <ecNumber evidence="5 16">1.1.1.3</ecNumber>
    </recommendedName>
</protein>
<name>A0ABQ1C8G1_9MYCO</name>
<dbReference type="Pfam" id="PF01842">
    <property type="entry name" value="ACT"/>
    <property type="match status" value="1"/>
</dbReference>
<gene>
    <name evidence="19" type="primary">hom</name>
    <name evidence="19" type="ORF">MPRG_40290</name>
</gene>
<sequence length="444" mass="46008">MPDNDKDAKAVGVAVLGLGVVGSEVVRIINESADDLAGRIGAPLVLRGVGVRRLGGDRGVPLELLTDDIDELVCRDDVDIVVEVMGPVEPARKAILAALAHGKSVVTANKALMSIASGELSAAAESEAVDLYFEAAVAGAIPVIRPLTQSLAGDTVLRVAGIVNGTTNYILSEMGSTGADYQQALADASALGYAEADPTADVEGYDAAAKAAILASIAFHTRVTADDVYREGITKITPDDFESAKSLGCTIKLLSICERITTDEGQQRVSARVYPALVPLSHPLASVNGAFNAVVVEAEAAGRLMFYGQGAGGAPTASAVTGDLVMAARNRVLGSRGPRESRYARLPVAPMGFIETRYYVSMNVADKPGVLAAVAAEFGKREVSIAEVRQEGVADEGGQRVGARIVVVTHRATDAALSETVDALADLDVVQSVASVLRLEGTDE</sequence>
<dbReference type="InterPro" id="IPR019811">
    <property type="entry name" value="HDH_CS"/>
</dbReference>
<dbReference type="InterPro" id="IPR001342">
    <property type="entry name" value="HDH_cat"/>
</dbReference>
<dbReference type="PIRSF" id="PIRSF000098">
    <property type="entry name" value="Homoser_dehydrog"/>
    <property type="match status" value="1"/>
</dbReference>
<comment type="function">
    <text evidence="13">Catalyzes the conversion of L-aspartate-beta-semialdehyde (L-Asa) to L-homoserine (L-Hse), the third step in the biosynthesis of threonine and methionine from aspartate.</text>
</comment>
<accession>A0ABQ1C8G1</accession>
<organism evidence="19 20">
    <name type="scientific">Mycobacterium paragordonae</name>
    <dbReference type="NCBI Taxonomy" id="1389713"/>
    <lineage>
        <taxon>Bacteria</taxon>
        <taxon>Bacillati</taxon>
        <taxon>Actinomycetota</taxon>
        <taxon>Actinomycetes</taxon>
        <taxon>Mycobacteriales</taxon>
        <taxon>Mycobacteriaceae</taxon>
        <taxon>Mycobacterium</taxon>
    </lineage>
</organism>
<evidence type="ECO:0000313" key="20">
    <source>
        <dbReference type="Proteomes" id="UP000465240"/>
    </source>
</evidence>
<dbReference type="NCBIfam" id="NF004976">
    <property type="entry name" value="PRK06349.1"/>
    <property type="match status" value="1"/>
</dbReference>
<dbReference type="EMBL" id="BLKX01000001">
    <property type="protein sequence ID" value="GFG80753.1"/>
    <property type="molecule type" value="Genomic_DNA"/>
</dbReference>
<evidence type="ECO:0000259" key="18">
    <source>
        <dbReference type="PROSITE" id="PS51671"/>
    </source>
</evidence>
<dbReference type="CDD" id="cd04881">
    <property type="entry name" value="ACT_HSDH-Hom"/>
    <property type="match status" value="1"/>
</dbReference>
<reference evidence="19 20" key="1">
    <citation type="journal article" date="2019" name="Emerg. Microbes Infect.">
        <title>Comprehensive subspecies identification of 175 nontuberculous mycobacteria species based on 7547 genomic profiles.</title>
        <authorList>
            <person name="Matsumoto Y."/>
            <person name="Kinjo T."/>
            <person name="Motooka D."/>
            <person name="Nabeya D."/>
            <person name="Jung N."/>
            <person name="Uechi K."/>
            <person name="Horii T."/>
            <person name="Iida T."/>
            <person name="Fujita J."/>
            <person name="Nakamura S."/>
        </authorList>
    </citation>
    <scope>NUCLEOTIDE SEQUENCE [LARGE SCALE GENOMIC DNA]</scope>
    <source>
        <strain evidence="19 20">JCM 18565</strain>
    </source>
</reference>
<comment type="caution">
    <text evidence="19">The sequence shown here is derived from an EMBL/GenBank/DDBJ whole genome shotgun (WGS) entry which is preliminary data.</text>
</comment>
<dbReference type="Gene3D" id="3.30.70.260">
    <property type="match status" value="1"/>
</dbReference>
<keyword evidence="12 16" id="KW-0486">Methionine biosynthesis</keyword>
<dbReference type="InterPro" id="IPR036291">
    <property type="entry name" value="NAD(P)-bd_dom_sf"/>
</dbReference>
<dbReference type="EC" id="1.1.1.3" evidence="5 16"/>
<evidence type="ECO:0000256" key="15">
    <source>
        <dbReference type="ARBA" id="ARBA00049031"/>
    </source>
</evidence>
<keyword evidence="20" id="KW-1185">Reference proteome</keyword>
<evidence type="ECO:0000256" key="4">
    <source>
        <dbReference type="ARBA" id="ARBA00006753"/>
    </source>
</evidence>